<accession>A0A2G5C359</accession>
<name>A0A2G5C359_AQUCA</name>
<protein>
    <submittedName>
        <fullName evidence="2">Uncharacterized protein</fullName>
    </submittedName>
</protein>
<dbReference type="InterPro" id="IPR055301">
    <property type="entry name" value="Lea14-like_2"/>
</dbReference>
<sequence length="191" mass="20977">MDSGNKSRRGLKICCACTAVIIAILIVTSVILYFTMLKPKQPITIAHPVTLQRIEFGLFPALRLNITLGLVVTIKNRNYGSFAYKDTTTYISYRGGLVAEAPITGDKIQSRGKLNVTTSVEIIADRLIINPNFWMDVNAGSFNFSSSTTLKGRVNAFNILKTDATAQSMCDITVYIKAGFANSTCYSKLKM</sequence>
<dbReference type="AlphaFoldDB" id="A0A2G5C359"/>
<dbReference type="InParanoid" id="A0A2G5C359"/>
<dbReference type="OrthoDB" id="1894389at2759"/>
<proteinExistence type="predicted"/>
<organism evidence="2 3">
    <name type="scientific">Aquilegia coerulea</name>
    <name type="common">Rocky mountain columbine</name>
    <dbReference type="NCBI Taxonomy" id="218851"/>
    <lineage>
        <taxon>Eukaryota</taxon>
        <taxon>Viridiplantae</taxon>
        <taxon>Streptophyta</taxon>
        <taxon>Embryophyta</taxon>
        <taxon>Tracheophyta</taxon>
        <taxon>Spermatophyta</taxon>
        <taxon>Magnoliopsida</taxon>
        <taxon>Ranunculales</taxon>
        <taxon>Ranunculaceae</taxon>
        <taxon>Thalictroideae</taxon>
        <taxon>Aquilegia</taxon>
    </lineage>
</organism>
<gene>
    <name evidence="2" type="ORF">AQUCO_10800012v1</name>
</gene>
<evidence type="ECO:0000256" key="1">
    <source>
        <dbReference type="SAM" id="Phobius"/>
    </source>
</evidence>
<keyword evidence="1" id="KW-0472">Membrane</keyword>
<keyword evidence="1" id="KW-1133">Transmembrane helix</keyword>
<dbReference type="PANTHER" id="PTHR31852">
    <property type="entry name" value="LATE EMBRYOGENESIS ABUNDANT (LEA) HYDROXYPROLINE-RICH GLYCOPROTEIN FAMILY"/>
    <property type="match status" value="1"/>
</dbReference>
<dbReference type="Proteomes" id="UP000230069">
    <property type="component" value="Unassembled WGS sequence"/>
</dbReference>
<reference evidence="2 3" key="1">
    <citation type="submission" date="2017-09" db="EMBL/GenBank/DDBJ databases">
        <title>WGS assembly of Aquilegia coerulea Goldsmith.</title>
        <authorList>
            <person name="Hodges S."/>
            <person name="Kramer E."/>
            <person name="Nordborg M."/>
            <person name="Tomkins J."/>
            <person name="Borevitz J."/>
            <person name="Derieg N."/>
            <person name="Yan J."/>
            <person name="Mihaltcheva S."/>
            <person name="Hayes R.D."/>
            <person name="Rokhsar D."/>
        </authorList>
    </citation>
    <scope>NUCLEOTIDE SEQUENCE [LARGE SCALE GENOMIC DNA]</scope>
    <source>
        <strain evidence="3">cv. Goldsmith</strain>
    </source>
</reference>
<keyword evidence="1" id="KW-0812">Transmembrane</keyword>
<keyword evidence="3" id="KW-1185">Reference proteome</keyword>
<evidence type="ECO:0000313" key="2">
    <source>
        <dbReference type="EMBL" id="PIA25722.1"/>
    </source>
</evidence>
<dbReference type="EMBL" id="KZ305124">
    <property type="protein sequence ID" value="PIA25722.1"/>
    <property type="molecule type" value="Genomic_DNA"/>
</dbReference>
<feature type="transmembrane region" description="Helical" evidence="1">
    <location>
        <begin position="12"/>
        <end position="36"/>
    </location>
</feature>
<dbReference type="STRING" id="218851.A0A2G5C359"/>
<evidence type="ECO:0000313" key="3">
    <source>
        <dbReference type="Proteomes" id="UP000230069"/>
    </source>
</evidence>